<gene>
    <name evidence="1" type="ORF">CHARACLAT_017133</name>
</gene>
<dbReference type="EMBL" id="JAHUTJ010009619">
    <property type="protein sequence ID" value="MED6267939.1"/>
    <property type="molecule type" value="Genomic_DNA"/>
</dbReference>
<evidence type="ECO:0000313" key="1">
    <source>
        <dbReference type="EMBL" id="MED6267939.1"/>
    </source>
</evidence>
<evidence type="ECO:0000313" key="2">
    <source>
        <dbReference type="Proteomes" id="UP001352852"/>
    </source>
</evidence>
<name>A0ABU7D1V2_9TELE</name>
<reference evidence="1 2" key="1">
    <citation type="submission" date="2021-06" db="EMBL/GenBank/DDBJ databases">
        <authorList>
            <person name="Palmer J.M."/>
        </authorList>
    </citation>
    <scope>NUCLEOTIDE SEQUENCE [LARGE SCALE GENOMIC DNA]</scope>
    <source>
        <strain evidence="1 2">CL_MEX2019</strain>
        <tissue evidence="1">Muscle</tissue>
    </source>
</reference>
<keyword evidence="2" id="KW-1185">Reference proteome</keyword>
<protein>
    <submittedName>
        <fullName evidence="1">Uncharacterized protein</fullName>
    </submittedName>
</protein>
<comment type="caution">
    <text evidence="1">The sequence shown here is derived from an EMBL/GenBank/DDBJ whole genome shotgun (WGS) entry which is preliminary data.</text>
</comment>
<dbReference type="Proteomes" id="UP001352852">
    <property type="component" value="Unassembled WGS sequence"/>
</dbReference>
<proteinExistence type="predicted"/>
<accession>A0ABU7D1V2</accession>
<organism evidence="1 2">
    <name type="scientific">Characodon lateralis</name>
    <dbReference type="NCBI Taxonomy" id="208331"/>
    <lineage>
        <taxon>Eukaryota</taxon>
        <taxon>Metazoa</taxon>
        <taxon>Chordata</taxon>
        <taxon>Craniata</taxon>
        <taxon>Vertebrata</taxon>
        <taxon>Euteleostomi</taxon>
        <taxon>Actinopterygii</taxon>
        <taxon>Neopterygii</taxon>
        <taxon>Teleostei</taxon>
        <taxon>Neoteleostei</taxon>
        <taxon>Acanthomorphata</taxon>
        <taxon>Ovalentaria</taxon>
        <taxon>Atherinomorphae</taxon>
        <taxon>Cyprinodontiformes</taxon>
        <taxon>Goodeidae</taxon>
        <taxon>Characodon</taxon>
    </lineage>
</organism>
<sequence>MTNTIEQHPFHHARTKSTTKLNTVKEFRKHLTILVNHFIVTFYLNAVSAQAFVFTCDEGYFQCLKALKFCDTDWPYIYSFALATVHTWLFGSTAGTLNSAS</sequence>